<reference evidence="9 10" key="1">
    <citation type="journal article" date="2019" name="Nat. Med.">
        <title>A library of human gut bacterial isolates paired with longitudinal multiomics data enables mechanistic microbiome research.</title>
        <authorList>
            <person name="Poyet M."/>
            <person name="Groussin M."/>
            <person name="Gibbons S.M."/>
            <person name="Avila-Pacheco J."/>
            <person name="Jiang X."/>
            <person name="Kearney S.M."/>
            <person name="Perrotta A.R."/>
            <person name="Berdy B."/>
            <person name="Zhao S."/>
            <person name="Lieberman T.D."/>
            <person name="Swanson P.K."/>
            <person name="Smith M."/>
            <person name="Roesemann S."/>
            <person name="Alexander J.E."/>
            <person name="Rich S.A."/>
            <person name="Livny J."/>
            <person name="Vlamakis H."/>
            <person name="Clish C."/>
            <person name="Bullock K."/>
            <person name="Deik A."/>
            <person name="Scott J."/>
            <person name="Pierce K.A."/>
            <person name="Xavier R.J."/>
            <person name="Alm E.J."/>
        </authorList>
    </citation>
    <scope>NUCLEOTIDE SEQUENCE [LARGE SCALE GENOMIC DNA]</scope>
    <source>
        <strain evidence="9 10">BIOML-A2</strain>
    </source>
</reference>
<evidence type="ECO:0000313" key="10">
    <source>
        <dbReference type="Proteomes" id="UP000462362"/>
    </source>
</evidence>
<dbReference type="AlphaFoldDB" id="A0A6I3S013"/>
<organism evidence="9 10">
    <name type="scientific">Parasutterella excrementihominis</name>
    <dbReference type="NCBI Taxonomy" id="487175"/>
    <lineage>
        <taxon>Bacteria</taxon>
        <taxon>Pseudomonadati</taxon>
        <taxon>Pseudomonadota</taxon>
        <taxon>Betaproteobacteria</taxon>
        <taxon>Burkholderiales</taxon>
        <taxon>Sutterellaceae</taxon>
        <taxon>Parasutterella</taxon>
    </lineage>
</organism>
<comment type="subcellular location">
    <subcellularLocation>
        <location evidence="1 7">Periplasm</location>
    </subcellularLocation>
</comment>
<dbReference type="GO" id="GO:0042597">
    <property type="term" value="C:periplasmic space"/>
    <property type="evidence" value="ECO:0007669"/>
    <property type="project" value="UniProtKB-SubCell"/>
</dbReference>
<keyword evidence="3" id="KW-0732">Signal</keyword>
<feature type="disulfide bond" description="Redox-active" evidence="8">
    <location>
        <begin position="55"/>
        <end position="58"/>
    </location>
</feature>
<sequence length="209" mass="24002">MLRRILLSACLLLPVVGYASAENPVAGQDYTVLKTPVQTQEPKKIEVLTFFAYTCPHCYTYEKDVLPWSEKLPDDVVFRQIPVAWTPKSFHFTKTYYALEAMHKLHPYHEMLFNAVIKERKEFPDLNSIADFFAQNGLNKEEFLKNANSFSTKVKNDRAFKTWQAYEIDGTPANAVNGKYITAPHMVGTREGAIQVMNYLIEKERAAKK</sequence>
<dbReference type="CDD" id="cd03019">
    <property type="entry name" value="DsbA_DsbA"/>
    <property type="match status" value="1"/>
</dbReference>
<evidence type="ECO:0000256" key="5">
    <source>
        <dbReference type="ARBA" id="ARBA00023157"/>
    </source>
</evidence>
<dbReference type="InterPro" id="IPR023205">
    <property type="entry name" value="DsbA/DsbL"/>
</dbReference>
<evidence type="ECO:0000256" key="6">
    <source>
        <dbReference type="ARBA" id="ARBA00023284"/>
    </source>
</evidence>
<evidence type="ECO:0000256" key="1">
    <source>
        <dbReference type="ARBA" id="ARBA00004418"/>
    </source>
</evidence>
<dbReference type="RefSeq" id="WP_008810397.1">
    <property type="nucleotide sequence ID" value="NZ_CAJUON010000005.1"/>
</dbReference>
<evidence type="ECO:0000313" key="9">
    <source>
        <dbReference type="EMBL" id="MTU42880.1"/>
    </source>
</evidence>
<accession>A0A6I3S013</accession>
<dbReference type="Gene3D" id="3.40.30.10">
    <property type="entry name" value="Glutaredoxin"/>
    <property type="match status" value="1"/>
</dbReference>
<dbReference type="GO" id="GO:0015036">
    <property type="term" value="F:disulfide oxidoreductase activity"/>
    <property type="evidence" value="ECO:0007669"/>
    <property type="project" value="UniProtKB-ARBA"/>
</dbReference>
<comment type="caution">
    <text evidence="9">The sequence shown here is derived from an EMBL/GenBank/DDBJ whole genome shotgun (WGS) entry which is preliminary data.</text>
</comment>
<dbReference type="InterPro" id="IPR001853">
    <property type="entry name" value="DSBA-like_thioredoxin_dom"/>
</dbReference>
<dbReference type="InterPro" id="IPR013766">
    <property type="entry name" value="Thioredoxin_domain"/>
</dbReference>
<dbReference type="PROSITE" id="PS51352">
    <property type="entry name" value="THIOREDOXIN_2"/>
    <property type="match status" value="1"/>
</dbReference>
<dbReference type="PANTHER" id="PTHR35891:SF3">
    <property type="entry name" value="THIOL:DISULFIDE INTERCHANGE PROTEIN DSBL"/>
    <property type="match status" value="1"/>
</dbReference>
<gene>
    <name evidence="9" type="ORF">GMD42_04465</name>
</gene>
<name>A0A6I3S013_9BURK</name>
<keyword evidence="6" id="KW-0676">Redox-active center</keyword>
<evidence type="ECO:0000256" key="4">
    <source>
        <dbReference type="ARBA" id="ARBA00022764"/>
    </source>
</evidence>
<dbReference type="PIRSF" id="PIRSF001488">
    <property type="entry name" value="Tdi_protein"/>
    <property type="match status" value="1"/>
</dbReference>
<dbReference type="Proteomes" id="UP000462362">
    <property type="component" value="Unassembled WGS sequence"/>
</dbReference>
<evidence type="ECO:0000256" key="2">
    <source>
        <dbReference type="ARBA" id="ARBA00005791"/>
    </source>
</evidence>
<dbReference type="Pfam" id="PF01323">
    <property type="entry name" value="DSBA"/>
    <property type="match status" value="1"/>
</dbReference>
<comment type="similarity">
    <text evidence="2">Belongs to the thioredoxin family. DsbA subfamily.</text>
</comment>
<keyword evidence="4 7" id="KW-0574">Periplasm</keyword>
<evidence type="ECO:0000256" key="3">
    <source>
        <dbReference type="ARBA" id="ARBA00022729"/>
    </source>
</evidence>
<dbReference type="PANTHER" id="PTHR35891">
    <property type="entry name" value="THIOL:DISULFIDE INTERCHANGE PROTEIN DSBA"/>
    <property type="match status" value="1"/>
</dbReference>
<dbReference type="GeneID" id="43349978"/>
<dbReference type="EMBL" id="WNCL01000009">
    <property type="protein sequence ID" value="MTU42880.1"/>
    <property type="molecule type" value="Genomic_DNA"/>
</dbReference>
<dbReference type="InterPro" id="IPR050824">
    <property type="entry name" value="Thiol_disulfide_DsbA"/>
</dbReference>
<dbReference type="PROSITE" id="PS00194">
    <property type="entry name" value="THIOREDOXIN_1"/>
    <property type="match status" value="1"/>
</dbReference>
<protein>
    <recommendedName>
        <fullName evidence="7">Thiol:disulfide interchange protein</fullName>
    </recommendedName>
</protein>
<evidence type="ECO:0000256" key="8">
    <source>
        <dbReference type="PIRSR" id="PIRSR001488-1"/>
    </source>
</evidence>
<dbReference type="SUPFAM" id="SSF52833">
    <property type="entry name" value="Thioredoxin-like"/>
    <property type="match status" value="1"/>
</dbReference>
<keyword evidence="5 7" id="KW-1015">Disulfide bond</keyword>
<dbReference type="InterPro" id="IPR036249">
    <property type="entry name" value="Thioredoxin-like_sf"/>
</dbReference>
<evidence type="ECO:0000256" key="7">
    <source>
        <dbReference type="PIRNR" id="PIRNR001488"/>
    </source>
</evidence>
<dbReference type="InterPro" id="IPR017937">
    <property type="entry name" value="Thioredoxin_CS"/>
</dbReference>
<proteinExistence type="inferred from homology"/>